<feature type="compositionally biased region" description="Basic and acidic residues" evidence="6">
    <location>
        <begin position="241"/>
        <end position="254"/>
    </location>
</feature>
<dbReference type="GO" id="GO:0005829">
    <property type="term" value="C:cytosol"/>
    <property type="evidence" value="ECO:0007669"/>
    <property type="project" value="TreeGrafter"/>
</dbReference>
<keyword evidence="4" id="KW-0131">Cell cycle</keyword>
<dbReference type="Gene3D" id="1.25.10.10">
    <property type="entry name" value="Leucine-rich Repeat Variant"/>
    <property type="match status" value="2"/>
</dbReference>
<comment type="similarity">
    <text evidence="1">Belongs to the ataxin-10 family.</text>
</comment>
<dbReference type="PANTHER" id="PTHR13255:SF0">
    <property type="entry name" value="ATAXIN-10"/>
    <property type="match status" value="1"/>
</dbReference>
<evidence type="ECO:0000256" key="2">
    <source>
        <dbReference type="ARBA" id="ARBA00018804"/>
    </source>
</evidence>
<dbReference type="AlphaFoldDB" id="A0AAV4ADV3"/>
<dbReference type="InterPro" id="IPR016024">
    <property type="entry name" value="ARM-type_fold"/>
</dbReference>
<feature type="region of interest" description="Disordered" evidence="6">
    <location>
        <begin position="225"/>
        <end position="270"/>
    </location>
</feature>
<evidence type="ECO:0000256" key="6">
    <source>
        <dbReference type="SAM" id="MobiDB-lite"/>
    </source>
</evidence>
<reference evidence="8 9" key="1">
    <citation type="journal article" date="2021" name="Elife">
        <title>Chloroplast acquisition without the gene transfer in kleptoplastic sea slugs, Plakobranchus ocellatus.</title>
        <authorList>
            <person name="Maeda T."/>
            <person name="Takahashi S."/>
            <person name="Yoshida T."/>
            <person name="Shimamura S."/>
            <person name="Takaki Y."/>
            <person name="Nagai Y."/>
            <person name="Toyoda A."/>
            <person name="Suzuki Y."/>
            <person name="Arimoto A."/>
            <person name="Ishii H."/>
            <person name="Satoh N."/>
            <person name="Nishiyama T."/>
            <person name="Hasebe M."/>
            <person name="Maruyama T."/>
            <person name="Minagawa J."/>
            <person name="Obokata J."/>
            <person name="Shigenobu S."/>
        </authorList>
    </citation>
    <scope>NUCLEOTIDE SEQUENCE [LARGE SCALE GENOMIC DNA]</scope>
</reference>
<sequence length="490" mass="54458">MFCKQIVPEPFLLSVEKSLEFIVENISQQKDEGIPENIAGCAAECFRCLRQACALNKEVQENLSTHPNILAQTKAIIEKSISFDPHSDKDNVLKCATQFLGNACVSNAANQKVAWKTFLQLFRSLLLHPDSKVCDYTCMLVHTCLSQMAKNDQTLLTNAAVQDIVLACIQAAAQRDVEWGLYVLEDMLKNDLFLSKLYSRMGQKERLLLLEVILAEMNELPTCADANTKNQEVTTESENENQQKMDPQGDKSDGEGGLSPSSENDREATTSLAVSTGNLQFIAEEVKRECNLLLEIDKSEATGQEVLETQMLEALVITKELETLGIAAQHKAIYPGIQEDSDLLCCAVNLLRSITEMGKCGHSVFKREEKASAEDSVDPHHPVYGLKKDLIRLIANMAYKHRGNQDTVRSLDGISLLLDLTMIDTRNPFITQWVVLAIRNLVEGNRENRDVLSGMSLQGMAGHMAQLREVGVHTELKGGKIVVKPVERNK</sequence>
<organism evidence="8 9">
    <name type="scientific">Plakobranchus ocellatus</name>
    <dbReference type="NCBI Taxonomy" id="259542"/>
    <lineage>
        <taxon>Eukaryota</taxon>
        <taxon>Metazoa</taxon>
        <taxon>Spiralia</taxon>
        <taxon>Lophotrochozoa</taxon>
        <taxon>Mollusca</taxon>
        <taxon>Gastropoda</taxon>
        <taxon>Heterobranchia</taxon>
        <taxon>Euthyneura</taxon>
        <taxon>Panpulmonata</taxon>
        <taxon>Sacoglossa</taxon>
        <taxon>Placobranchoidea</taxon>
        <taxon>Plakobranchidae</taxon>
        <taxon>Plakobranchus</taxon>
    </lineage>
</organism>
<comment type="function">
    <text evidence="5">May play a role in the regulation of cytokinesis. May play a role in signaling by stimulating protein glycosylation. Induces neuritogenesis by activating the Ras-MAP kinase pathway and is necessary for the survival of cerebellar neurons. Does not appear to play a major role in ciliogenesis.</text>
</comment>
<dbReference type="GO" id="GO:0031175">
    <property type="term" value="P:neuron projection development"/>
    <property type="evidence" value="ECO:0007669"/>
    <property type="project" value="TreeGrafter"/>
</dbReference>
<dbReference type="Proteomes" id="UP000735302">
    <property type="component" value="Unassembled WGS sequence"/>
</dbReference>
<dbReference type="InterPro" id="IPR019156">
    <property type="entry name" value="Ataxin-10_domain"/>
</dbReference>
<dbReference type="EMBL" id="BLXT01003772">
    <property type="protein sequence ID" value="GFO06355.1"/>
    <property type="molecule type" value="Genomic_DNA"/>
</dbReference>
<keyword evidence="3" id="KW-0132">Cell division</keyword>
<evidence type="ECO:0000256" key="5">
    <source>
        <dbReference type="ARBA" id="ARBA00045173"/>
    </source>
</evidence>
<dbReference type="SUPFAM" id="SSF48371">
    <property type="entry name" value="ARM repeat"/>
    <property type="match status" value="1"/>
</dbReference>
<dbReference type="PANTHER" id="PTHR13255">
    <property type="entry name" value="ATAXIN-10"/>
    <property type="match status" value="1"/>
</dbReference>
<evidence type="ECO:0000313" key="9">
    <source>
        <dbReference type="Proteomes" id="UP000735302"/>
    </source>
</evidence>
<comment type="caution">
    <text evidence="8">The sequence shown here is derived from an EMBL/GenBank/DDBJ whole genome shotgun (WGS) entry which is preliminary data.</text>
</comment>
<keyword evidence="9" id="KW-1185">Reference proteome</keyword>
<proteinExistence type="inferred from homology"/>
<dbReference type="Pfam" id="PF09759">
    <property type="entry name" value="Atx10homo_assoc"/>
    <property type="match status" value="1"/>
</dbReference>
<evidence type="ECO:0000256" key="3">
    <source>
        <dbReference type="ARBA" id="ARBA00022618"/>
    </source>
</evidence>
<accession>A0AAV4ADV3</accession>
<evidence type="ECO:0000256" key="4">
    <source>
        <dbReference type="ARBA" id="ARBA00023306"/>
    </source>
</evidence>
<protein>
    <recommendedName>
        <fullName evidence="2">Ataxin-10</fullName>
    </recommendedName>
</protein>
<evidence type="ECO:0000259" key="7">
    <source>
        <dbReference type="Pfam" id="PF09759"/>
    </source>
</evidence>
<evidence type="ECO:0000256" key="1">
    <source>
        <dbReference type="ARBA" id="ARBA00008384"/>
    </source>
</evidence>
<feature type="compositionally biased region" description="Polar residues" evidence="6">
    <location>
        <begin position="225"/>
        <end position="240"/>
    </location>
</feature>
<feature type="domain" description="Ataxin-10" evidence="7">
    <location>
        <begin position="386"/>
        <end position="483"/>
    </location>
</feature>
<name>A0AAV4ADV3_9GAST</name>
<gene>
    <name evidence="8" type="ORF">PoB_003286000</name>
</gene>
<dbReference type="InterPro" id="IPR051374">
    <property type="entry name" value="Ataxin-10/CTR86_families"/>
</dbReference>
<dbReference type="InterPro" id="IPR011989">
    <property type="entry name" value="ARM-like"/>
</dbReference>
<dbReference type="GO" id="GO:0051301">
    <property type="term" value="P:cell division"/>
    <property type="evidence" value="ECO:0007669"/>
    <property type="project" value="UniProtKB-KW"/>
</dbReference>
<evidence type="ECO:0000313" key="8">
    <source>
        <dbReference type="EMBL" id="GFO06355.1"/>
    </source>
</evidence>